<dbReference type="GO" id="GO:0016887">
    <property type="term" value="F:ATP hydrolysis activity"/>
    <property type="evidence" value="ECO:0007669"/>
    <property type="project" value="InterPro"/>
</dbReference>
<evidence type="ECO:0000313" key="4">
    <source>
        <dbReference type="Proteomes" id="UP000466442"/>
    </source>
</evidence>
<dbReference type="PROSITE" id="PS50096">
    <property type="entry name" value="IQ"/>
    <property type="match status" value="1"/>
</dbReference>
<dbReference type="InterPro" id="IPR000048">
    <property type="entry name" value="IQ_motif_EF-hand-BS"/>
</dbReference>
<feature type="region of interest" description="Disordered" evidence="1">
    <location>
        <begin position="449"/>
        <end position="484"/>
    </location>
</feature>
<comment type="caution">
    <text evidence="3">The sequence shown here is derived from an EMBL/GenBank/DDBJ whole genome shotgun (WGS) entry which is preliminary data.</text>
</comment>
<dbReference type="Pfam" id="PF00004">
    <property type="entry name" value="AAA"/>
    <property type="match status" value="1"/>
</dbReference>
<dbReference type="GO" id="GO:0005524">
    <property type="term" value="F:ATP binding"/>
    <property type="evidence" value="ECO:0007669"/>
    <property type="project" value="InterPro"/>
</dbReference>
<dbReference type="InterPro" id="IPR027417">
    <property type="entry name" value="P-loop_NTPase"/>
</dbReference>
<name>A0A8S9X2J8_APOLU</name>
<dbReference type="Proteomes" id="UP000466442">
    <property type="component" value="Unassembled WGS sequence"/>
</dbReference>
<keyword evidence="4" id="KW-1185">Reference proteome</keyword>
<accession>A0A8S9X2J8</accession>
<dbReference type="SUPFAM" id="SSF52540">
    <property type="entry name" value="P-loop containing nucleoside triphosphate hydrolases"/>
    <property type="match status" value="1"/>
</dbReference>
<dbReference type="CDD" id="cd23767">
    <property type="entry name" value="IQCD"/>
    <property type="match status" value="1"/>
</dbReference>
<sequence length="812" mass="93121">MSHTTYNLLWAEAQTVLDEATKIDVEQQSAKPTKDRDYARRIVGTLYLQYIRAVNMLDQCYDQIAQPQKRMLIRKLLDASIGRMLELKHELVNIDLSEYSYFDDVMVERQILPQEAEIRVPTYFRREREKEIKERRQTIDRIMRELGFYEDDATGIIMTEMKATRLIQTHERARQGRLRAQFMKEIRSLKDKIKAEPKEEELEEGARKAALKIQKIWRGYITRRKIRKRVVEEMLLIGMLPGAYTSVAERTRAEEVKEDRRRLQEVRQAEYESALVTIRDDIKKHRGPAMMEEMGDEVRAWFMGYKGQTGKFPDLPTEEAGGSALIFSRQGQAESERSKSTAPSSKESKRGGKGKKSVKEKEEVKKRPEDEEDLGFKMSGSAFLADLMVAGADYEEKWKNLDESKNPAQNYYDDMIRKDKTAEVEAELRKIVDEQLRAELEALQAALDRDRARKGKKAKKAAKKKGRRGGKKGKKKKEKDLTPDRTTESLFEELVTNGIIKKYPEVSITSFVGERSYANHELRVKGHDPPPSLGDIRQVILEYCIMPLGSPQVHKNSPIVRSVLIAGPQGSGKRLLINAICTETGATLFDLSPANIVGKYPGKSGLVMLLHLVSKVSRLLQPSVIYIDTAEKTFMKKVPKTDKTDPKRLKKDLAKLIKGIGPEDQVIVIGTTRLPWECDQKLLQQAYHKMILIPRPDYASLSLLWTEQLFQYAGLSRQFNTSSLARLADGYTVGSILAAIKDVLTCKRVLQLRMHQLTHAEIINVLCKREPVYKEEEEEFLTWFTKTPIGRRKQKALEMEAEKIKELESAQP</sequence>
<dbReference type="InterPro" id="IPR003959">
    <property type="entry name" value="ATPase_AAA_core"/>
</dbReference>
<feature type="compositionally biased region" description="Basic residues" evidence="1">
    <location>
        <begin position="452"/>
        <end position="477"/>
    </location>
</feature>
<feature type="region of interest" description="Disordered" evidence="1">
    <location>
        <begin position="328"/>
        <end position="373"/>
    </location>
</feature>
<feature type="domain" description="ATPase AAA-type core" evidence="2">
    <location>
        <begin position="563"/>
        <end position="689"/>
    </location>
</feature>
<gene>
    <name evidence="3" type="ORF">GE061_003101</name>
</gene>
<organism evidence="3 4">
    <name type="scientific">Apolygus lucorum</name>
    <name type="common">Small green plant bug</name>
    <name type="synonym">Lygocoris lucorum</name>
    <dbReference type="NCBI Taxonomy" id="248454"/>
    <lineage>
        <taxon>Eukaryota</taxon>
        <taxon>Metazoa</taxon>
        <taxon>Ecdysozoa</taxon>
        <taxon>Arthropoda</taxon>
        <taxon>Hexapoda</taxon>
        <taxon>Insecta</taxon>
        <taxon>Pterygota</taxon>
        <taxon>Neoptera</taxon>
        <taxon>Paraneoptera</taxon>
        <taxon>Hemiptera</taxon>
        <taxon>Heteroptera</taxon>
        <taxon>Panheteroptera</taxon>
        <taxon>Cimicomorpha</taxon>
        <taxon>Miridae</taxon>
        <taxon>Mirini</taxon>
        <taxon>Apolygus</taxon>
    </lineage>
</organism>
<evidence type="ECO:0000259" key="2">
    <source>
        <dbReference type="Pfam" id="PF00004"/>
    </source>
</evidence>
<dbReference type="AlphaFoldDB" id="A0A8S9X2J8"/>
<dbReference type="Gene3D" id="3.40.50.300">
    <property type="entry name" value="P-loop containing nucleotide triphosphate hydrolases"/>
    <property type="match status" value="1"/>
</dbReference>
<evidence type="ECO:0000313" key="3">
    <source>
        <dbReference type="EMBL" id="KAF6202699.1"/>
    </source>
</evidence>
<dbReference type="PANTHER" id="PTHR14690">
    <property type="entry name" value="IQ MOTIF CONTAINING WITH AAA DOMAIN 1"/>
    <property type="match status" value="1"/>
</dbReference>
<dbReference type="InterPro" id="IPR052267">
    <property type="entry name" value="N-DRC_Component"/>
</dbReference>
<dbReference type="PANTHER" id="PTHR14690:SF0">
    <property type="entry name" value="IQ MOTIF CONTAINING WITH AAA DOMAIN 1"/>
    <property type="match status" value="1"/>
</dbReference>
<dbReference type="OrthoDB" id="3046016at2759"/>
<reference evidence="3" key="1">
    <citation type="journal article" date="2021" name="Mol. Ecol. Resour.">
        <title>Apolygus lucorum genome provides insights into omnivorousness and mesophyll feeding.</title>
        <authorList>
            <person name="Liu Y."/>
            <person name="Liu H."/>
            <person name="Wang H."/>
            <person name="Huang T."/>
            <person name="Liu B."/>
            <person name="Yang B."/>
            <person name="Yin L."/>
            <person name="Li B."/>
            <person name="Zhang Y."/>
            <person name="Zhang S."/>
            <person name="Jiang F."/>
            <person name="Zhang X."/>
            <person name="Ren Y."/>
            <person name="Wang B."/>
            <person name="Wang S."/>
            <person name="Lu Y."/>
            <person name="Wu K."/>
            <person name="Fan W."/>
            <person name="Wang G."/>
        </authorList>
    </citation>
    <scope>NUCLEOTIDE SEQUENCE</scope>
    <source>
        <strain evidence="3">12Hb</strain>
    </source>
</reference>
<feature type="compositionally biased region" description="Basic and acidic residues" evidence="1">
    <location>
        <begin position="357"/>
        <end position="369"/>
    </location>
</feature>
<evidence type="ECO:0000256" key="1">
    <source>
        <dbReference type="SAM" id="MobiDB-lite"/>
    </source>
</evidence>
<dbReference type="EMBL" id="WIXP02000011">
    <property type="protein sequence ID" value="KAF6202699.1"/>
    <property type="molecule type" value="Genomic_DNA"/>
</dbReference>
<dbReference type="Gene3D" id="1.10.8.60">
    <property type="match status" value="1"/>
</dbReference>
<proteinExistence type="predicted"/>
<protein>
    <recommendedName>
        <fullName evidence="2">ATPase AAA-type core domain-containing protein</fullName>
    </recommendedName>
</protein>
<dbReference type="Pfam" id="PF00612">
    <property type="entry name" value="IQ"/>
    <property type="match status" value="1"/>
</dbReference>